<evidence type="ECO:0000313" key="4">
    <source>
        <dbReference type="Proteomes" id="UP000320766"/>
    </source>
</evidence>
<dbReference type="SUPFAM" id="SSF47598">
    <property type="entry name" value="Ribbon-helix-helix"/>
    <property type="match status" value="1"/>
</dbReference>
<reference evidence="3 4" key="1">
    <citation type="journal article" date="2019" name="Nat. Microbiol.">
        <title>Wide diversity of methane and short-chain alkane metabolisms in uncultured archaea.</title>
        <authorList>
            <person name="Borrel G."/>
            <person name="Adam P.S."/>
            <person name="McKay L.J."/>
            <person name="Chen L.X."/>
            <person name="Sierra-Garcia I.N."/>
            <person name="Sieber C.M."/>
            <person name="Letourneur Q."/>
            <person name="Ghozlane A."/>
            <person name="Andersen G.L."/>
            <person name="Li W.J."/>
            <person name="Hallam S.J."/>
            <person name="Muyzer G."/>
            <person name="de Oliveira V.M."/>
            <person name="Inskeep W.P."/>
            <person name="Banfield J.F."/>
            <person name="Gribaldo S."/>
        </authorList>
    </citation>
    <scope>NUCLEOTIDE SEQUENCE [LARGE SCALE GENOMIC DNA]</scope>
    <source>
        <strain evidence="3">NM1b</strain>
    </source>
</reference>
<protein>
    <submittedName>
        <fullName evidence="3">Ribbon-helix-helix protein, CopG family</fullName>
    </submittedName>
</protein>
<gene>
    <name evidence="3" type="ORF">EF807_00920</name>
</gene>
<dbReference type="Pfam" id="PF01402">
    <property type="entry name" value="RHH_1"/>
    <property type="match status" value="1"/>
</dbReference>
<feature type="coiled-coil region" evidence="1">
    <location>
        <begin position="63"/>
        <end position="97"/>
    </location>
</feature>
<dbReference type="EMBL" id="RXIL01000018">
    <property type="protein sequence ID" value="RZN73167.1"/>
    <property type="molecule type" value="Genomic_DNA"/>
</dbReference>
<sequence>MGRSWAITMRRVHINLSDELLDRIDAKAKKAKKSRSAILQEAGSEWLNGGRNEHTDVGSEWEIDSLRKENENLKLRVEDLERSLRWLEGEYSKVNDALVRKALPGGFFSKLRFWRKR</sequence>
<dbReference type="Proteomes" id="UP000320766">
    <property type="component" value="Unassembled WGS sequence"/>
</dbReference>
<name>A0A520KYW1_9EURY</name>
<organism evidence="3 4">
    <name type="scientific">Candidatus Methanolliviera hydrocarbonicum</name>
    <dbReference type="NCBI Taxonomy" id="2491085"/>
    <lineage>
        <taxon>Archaea</taxon>
        <taxon>Methanobacteriati</taxon>
        <taxon>Methanobacteriota</taxon>
        <taxon>Candidatus Methanoliparia</taxon>
        <taxon>Candidatus Methanoliparales</taxon>
        <taxon>Candidatus Methanollivieraceae</taxon>
        <taxon>Candidatus Methanolliviera</taxon>
    </lineage>
</organism>
<dbReference type="AlphaFoldDB" id="A0A520KYW1"/>
<evidence type="ECO:0000259" key="2">
    <source>
        <dbReference type="Pfam" id="PF01402"/>
    </source>
</evidence>
<dbReference type="Gene3D" id="1.10.1220.10">
    <property type="entry name" value="Met repressor-like"/>
    <property type="match status" value="1"/>
</dbReference>
<proteinExistence type="predicted"/>
<dbReference type="InterPro" id="IPR002145">
    <property type="entry name" value="CopG"/>
</dbReference>
<keyword evidence="1" id="KW-0175">Coiled coil</keyword>
<evidence type="ECO:0000313" key="3">
    <source>
        <dbReference type="EMBL" id="RZN73167.1"/>
    </source>
</evidence>
<dbReference type="InterPro" id="IPR013321">
    <property type="entry name" value="Arc_rbn_hlx_hlx"/>
</dbReference>
<feature type="domain" description="Ribbon-helix-helix protein CopG" evidence="2">
    <location>
        <begin position="10"/>
        <end position="42"/>
    </location>
</feature>
<evidence type="ECO:0000256" key="1">
    <source>
        <dbReference type="SAM" id="Coils"/>
    </source>
</evidence>
<comment type="caution">
    <text evidence="3">The sequence shown here is derived from an EMBL/GenBank/DDBJ whole genome shotgun (WGS) entry which is preliminary data.</text>
</comment>
<dbReference type="GO" id="GO:0006355">
    <property type="term" value="P:regulation of DNA-templated transcription"/>
    <property type="evidence" value="ECO:0007669"/>
    <property type="project" value="InterPro"/>
</dbReference>
<accession>A0A520KYW1</accession>
<dbReference type="InterPro" id="IPR010985">
    <property type="entry name" value="Ribbon_hlx_hlx"/>
</dbReference>